<dbReference type="SMART" id="SM00992">
    <property type="entry name" value="YccV-like"/>
    <property type="match status" value="1"/>
</dbReference>
<dbReference type="Pfam" id="PF08755">
    <property type="entry name" value="YccV-like"/>
    <property type="match status" value="1"/>
</dbReference>
<name>A0A8H7KKS5_AGABI</name>
<sequence>MPTLPLDVHIAIVTFLPPSRCRFVDDTSITALVQYSRASSLLREASLFPAVWEPHYHARYRRHNANSETLRIARYAKNWWLMYCERRRIDRSALELLRDITLSRTDRNAKAMILSKMGLDVWDVLDIERASLPSIWSPSPEFPYALTQHFWAKKILETIARRETIDVWATLLPDADVPMGGRASFEQTMLGLSSFLGHSMHEMTQLFDTMEAECRLFIRKRGLTLDVGSPLYNVPELCKAICQFMATQGFGPSYDQTFLDVANNFPHVYLTTNRRTLPIGLVHVFVPLARRIRLDASPVNFPQKVLCHVQSPRGDGPYHVDTYVAGSGDCVIQMQDLLRHLSNHVHSIPQTFLPRYLNPVDPDVMLLRAANNIRRSCWHNRLSYDVAQSYQYLEAVIHLLFFDNIDVLAQEMDNLELCPVDCATFLWDKLAPLLSTQARTLLQIHCERTQANEALEAAMVQRRESTHAVRYFVGLPFKHRKFDYVACIIRWDATCKADETWIQRMGVDSLDRGRHQPFYKSVVLDQEATQRYVAEDNVEAVPLPENYIEQFFEKHASMAKYFQSVQVEETSGNLKRWRLVLSPESKANYPEDDAIASAWVQEGVLP</sequence>
<accession>A0A8H7KKS5</accession>
<feature type="domain" description="Hemimethylated DNA-binding" evidence="1">
    <location>
        <begin position="468"/>
        <end position="563"/>
    </location>
</feature>
<dbReference type="AlphaFoldDB" id="A0A8H7KKS5"/>
<dbReference type="EMBL" id="JABXXO010000001">
    <property type="protein sequence ID" value="KAF7784091.1"/>
    <property type="molecule type" value="Genomic_DNA"/>
</dbReference>
<dbReference type="InterPro" id="IPR032698">
    <property type="entry name" value="SirB1_N"/>
</dbReference>
<dbReference type="Proteomes" id="UP000629468">
    <property type="component" value="Unassembled WGS sequence"/>
</dbReference>
<dbReference type="SUPFAM" id="SSF141255">
    <property type="entry name" value="YccV-like"/>
    <property type="match status" value="1"/>
</dbReference>
<proteinExistence type="predicted"/>
<comment type="caution">
    <text evidence="2">The sequence shown here is derived from an EMBL/GenBank/DDBJ whole genome shotgun (WGS) entry which is preliminary data.</text>
</comment>
<dbReference type="InterPro" id="IPR036623">
    <property type="entry name" value="Hemimethylated_DNA-bd_sf"/>
</dbReference>
<evidence type="ECO:0000259" key="1">
    <source>
        <dbReference type="SMART" id="SM00992"/>
    </source>
</evidence>
<gene>
    <name evidence="2" type="ORF">Agabi119p4_256</name>
</gene>
<dbReference type="GO" id="GO:0003677">
    <property type="term" value="F:DNA binding"/>
    <property type="evidence" value="ECO:0007669"/>
    <property type="project" value="InterPro"/>
</dbReference>
<organism evidence="2 3">
    <name type="scientific">Agaricus bisporus var. burnettii</name>
    <dbReference type="NCBI Taxonomy" id="192524"/>
    <lineage>
        <taxon>Eukaryota</taxon>
        <taxon>Fungi</taxon>
        <taxon>Dikarya</taxon>
        <taxon>Basidiomycota</taxon>
        <taxon>Agaricomycotina</taxon>
        <taxon>Agaricomycetes</taxon>
        <taxon>Agaricomycetidae</taxon>
        <taxon>Agaricales</taxon>
        <taxon>Agaricineae</taxon>
        <taxon>Agaricaceae</taxon>
        <taxon>Agaricus</taxon>
    </lineage>
</organism>
<dbReference type="InterPro" id="IPR011722">
    <property type="entry name" value="Hemimethylated_DNA-bd_dom"/>
</dbReference>
<dbReference type="PANTHER" id="PTHR31350:SF27">
    <property type="entry name" value="HEMIMETHYLATED DNA-BINDING DOMAIN-CONTAINING PROTEIN"/>
    <property type="match status" value="1"/>
</dbReference>
<dbReference type="Gene3D" id="2.30.30.390">
    <property type="entry name" value="Hemimethylated DNA-binding domain"/>
    <property type="match status" value="1"/>
</dbReference>
<dbReference type="NCBIfam" id="TIGR02097">
    <property type="entry name" value="yccV"/>
    <property type="match status" value="1"/>
</dbReference>
<evidence type="ECO:0000313" key="2">
    <source>
        <dbReference type="EMBL" id="KAF7784091.1"/>
    </source>
</evidence>
<protein>
    <recommendedName>
        <fullName evidence="1">Hemimethylated DNA-binding domain-containing protein</fullName>
    </recommendedName>
</protein>
<evidence type="ECO:0000313" key="3">
    <source>
        <dbReference type="Proteomes" id="UP000629468"/>
    </source>
</evidence>
<dbReference type="Pfam" id="PF13369">
    <property type="entry name" value="Transglut_core2"/>
    <property type="match status" value="1"/>
</dbReference>
<reference evidence="2 3" key="1">
    <citation type="journal article" name="Sci. Rep.">
        <title>Telomere-to-telomere assembled and centromere annotated genomes of the two main subspecies of the button mushroom Agaricus bisporus reveal especially polymorphic chromosome ends.</title>
        <authorList>
            <person name="Sonnenberg A.S.M."/>
            <person name="Sedaghat-Telgerd N."/>
            <person name="Lavrijssen B."/>
            <person name="Ohm R.A."/>
            <person name="Hendrickx P.M."/>
            <person name="Scholtmeijer K."/>
            <person name="Baars J.J.P."/>
            <person name="van Peer A."/>
        </authorList>
    </citation>
    <scope>NUCLEOTIDE SEQUENCE [LARGE SCALE GENOMIC DNA]</scope>
    <source>
        <strain evidence="2 3">H119_p4</strain>
    </source>
</reference>
<dbReference type="PANTHER" id="PTHR31350">
    <property type="entry name" value="SI:DKEY-261L7.2"/>
    <property type="match status" value="1"/>
</dbReference>